<feature type="compositionally biased region" description="Basic and acidic residues" evidence="1">
    <location>
        <begin position="219"/>
        <end position="236"/>
    </location>
</feature>
<proteinExistence type="predicted"/>
<gene>
    <name evidence="2" type="ORF">CSOL1703_00011518</name>
</gene>
<dbReference type="EMBL" id="CABFOC020000097">
    <property type="protein sequence ID" value="CAH0059479.1"/>
    <property type="molecule type" value="Genomic_DNA"/>
</dbReference>
<reference evidence="2 3" key="2">
    <citation type="submission" date="2021-10" db="EMBL/GenBank/DDBJ databases">
        <authorList>
            <person name="Piombo E."/>
        </authorList>
    </citation>
    <scope>NUCLEOTIDE SEQUENCE [LARGE SCALE GENOMIC DNA]</scope>
</reference>
<protein>
    <recommendedName>
        <fullName evidence="4">Early meiotic induction protein 1</fullName>
    </recommendedName>
</protein>
<feature type="compositionally biased region" description="Low complexity" evidence="1">
    <location>
        <begin position="51"/>
        <end position="91"/>
    </location>
</feature>
<accession>A0A9N9ZPQ3</accession>
<evidence type="ECO:0000256" key="1">
    <source>
        <dbReference type="SAM" id="MobiDB-lite"/>
    </source>
</evidence>
<keyword evidence="3" id="KW-1185">Reference proteome</keyword>
<dbReference type="Proteomes" id="UP000775872">
    <property type="component" value="Unassembled WGS sequence"/>
</dbReference>
<name>A0A9N9ZPQ3_9HYPO</name>
<feature type="region of interest" description="Disordered" evidence="1">
    <location>
        <begin position="185"/>
        <end position="243"/>
    </location>
</feature>
<organism evidence="2 3">
    <name type="scientific">Clonostachys solani</name>
    <dbReference type="NCBI Taxonomy" id="160281"/>
    <lineage>
        <taxon>Eukaryota</taxon>
        <taxon>Fungi</taxon>
        <taxon>Dikarya</taxon>
        <taxon>Ascomycota</taxon>
        <taxon>Pezizomycotina</taxon>
        <taxon>Sordariomycetes</taxon>
        <taxon>Hypocreomycetidae</taxon>
        <taxon>Hypocreales</taxon>
        <taxon>Bionectriaceae</taxon>
        <taxon>Clonostachys</taxon>
    </lineage>
</organism>
<comment type="caution">
    <text evidence="2">The sequence shown here is derived from an EMBL/GenBank/DDBJ whole genome shotgun (WGS) entry which is preliminary data.</text>
</comment>
<dbReference type="InterPro" id="IPR021475">
    <property type="entry name" value="Pants/Emi1-like"/>
</dbReference>
<evidence type="ECO:0000313" key="2">
    <source>
        <dbReference type="EMBL" id="CAH0059479.1"/>
    </source>
</evidence>
<feature type="compositionally biased region" description="Basic and acidic residues" evidence="1">
    <location>
        <begin position="41"/>
        <end position="50"/>
    </location>
</feature>
<dbReference type="PANTHER" id="PTHR28052">
    <property type="entry name" value="UPF0545 PROTEIN C22ORF39"/>
    <property type="match status" value="1"/>
</dbReference>
<feature type="compositionally biased region" description="Basic and acidic residues" evidence="1">
    <location>
        <begin position="189"/>
        <end position="201"/>
    </location>
</feature>
<dbReference type="PANTHER" id="PTHR28052:SF1">
    <property type="entry name" value="UPF0545 PROTEIN C22ORF39"/>
    <property type="match status" value="1"/>
</dbReference>
<feature type="region of interest" description="Disordered" evidence="1">
    <location>
        <begin position="1"/>
        <end position="108"/>
    </location>
</feature>
<reference evidence="3" key="1">
    <citation type="submission" date="2019-06" db="EMBL/GenBank/DDBJ databases">
        <authorList>
            <person name="Broberg M."/>
        </authorList>
    </citation>
    <scope>NUCLEOTIDE SEQUENCE [LARGE SCALE GENOMIC DNA]</scope>
</reference>
<dbReference type="OrthoDB" id="2017405at2759"/>
<evidence type="ECO:0000313" key="3">
    <source>
        <dbReference type="Proteomes" id="UP000775872"/>
    </source>
</evidence>
<dbReference type="Pfam" id="PF11326">
    <property type="entry name" value="PANTS-like"/>
    <property type="match status" value="1"/>
</dbReference>
<sequence>MGWLWASQPSDKPPTPSTEPKPAEAKPAPTEQPPSQSTDPEIQKLYDLFKADASSASQPSPSTTSSQKPPSTDATSDSGSSLTSWLSLKSSRTPEETPNAPPRGPVSEALLPTEMSCRQAFDLAWSCNSLGGQWNAVYRHGEMRSCSDHWDDFWFCMRTKSHTGQAKADAVRQHYRNKEHGKYYAPGRHSSEDVWESRPERLPPGLAFSQGFQTNVNDDEWRKQESERRNQIRKDLGYANPST</sequence>
<dbReference type="AlphaFoldDB" id="A0A9N9ZPQ3"/>
<evidence type="ECO:0008006" key="4">
    <source>
        <dbReference type="Google" id="ProtNLM"/>
    </source>
</evidence>